<keyword evidence="2" id="KW-0472">Membrane</keyword>
<dbReference type="EMBL" id="GEGO01005682">
    <property type="protein sequence ID" value="JAR89722.1"/>
    <property type="molecule type" value="Transcribed_RNA"/>
</dbReference>
<proteinExistence type="predicted"/>
<feature type="signal peptide" evidence="3">
    <location>
        <begin position="1"/>
        <end position="17"/>
    </location>
</feature>
<evidence type="ECO:0000256" key="2">
    <source>
        <dbReference type="SAM" id="Phobius"/>
    </source>
</evidence>
<feature type="region of interest" description="Disordered" evidence="1">
    <location>
        <begin position="154"/>
        <end position="198"/>
    </location>
</feature>
<protein>
    <submittedName>
        <fullName evidence="5">Putative mucin-6-like isoform x1</fullName>
    </submittedName>
</protein>
<keyword evidence="2" id="KW-0812">Transmembrane</keyword>
<feature type="region of interest" description="Disordered" evidence="1">
    <location>
        <begin position="216"/>
        <end position="271"/>
    </location>
</feature>
<feature type="compositionally biased region" description="Low complexity" evidence="1">
    <location>
        <begin position="186"/>
        <end position="196"/>
    </location>
</feature>
<reference evidence="4" key="1">
    <citation type="journal article" date="2018" name="PLoS Negl. Trop. Dis.">
        <title>Sialome diversity of ticks revealed by RNAseq of single tick salivary glands.</title>
        <authorList>
            <person name="Perner J."/>
            <person name="Kropackova S."/>
            <person name="Kopacek P."/>
            <person name="Ribeiro J.M."/>
        </authorList>
    </citation>
    <scope>NUCLEOTIDE SEQUENCE</scope>
    <source>
        <strain evidence="4">Siblings of single egg batch collected in Ceske Budejovice</strain>
        <tissue evidence="4">Salivary glands</tissue>
    </source>
</reference>
<feature type="chain" id="PRO_5036005941" evidence="3">
    <location>
        <begin position="18"/>
        <end position="333"/>
    </location>
</feature>
<feature type="compositionally biased region" description="Polar residues" evidence="1">
    <location>
        <begin position="244"/>
        <end position="256"/>
    </location>
</feature>
<evidence type="ECO:0000256" key="3">
    <source>
        <dbReference type="SAM" id="SignalP"/>
    </source>
</evidence>
<reference evidence="5" key="2">
    <citation type="submission" date="2019-12" db="EMBL/GenBank/DDBJ databases">
        <title>An insight into the sialome of adult female Ixodes ricinus ticks feeding for 6 days.</title>
        <authorList>
            <person name="Perner J."/>
            <person name="Ribeiro J.M.C."/>
        </authorList>
    </citation>
    <scope>NUCLEOTIDE SEQUENCE</scope>
    <source>
        <strain evidence="5">Semi-engorged</strain>
        <tissue evidence="5">Salivary glands</tissue>
    </source>
</reference>
<keyword evidence="3" id="KW-0732">Signal</keyword>
<feature type="transmembrane region" description="Helical" evidence="2">
    <location>
        <begin position="27"/>
        <end position="51"/>
    </location>
</feature>
<dbReference type="AlphaFoldDB" id="A0A147BGZ3"/>
<organism evidence="4">
    <name type="scientific">Ixodes ricinus</name>
    <name type="common">Common tick</name>
    <name type="synonym">Acarus ricinus</name>
    <dbReference type="NCBI Taxonomy" id="34613"/>
    <lineage>
        <taxon>Eukaryota</taxon>
        <taxon>Metazoa</taxon>
        <taxon>Ecdysozoa</taxon>
        <taxon>Arthropoda</taxon>
        <taxon>Chelicerata</taxon>
        <taxon>Arachnida</taxon>
        <taxon>Acari</taxon>
        <taxon>Parasitiformes</taxon>
        <taxon>Ixodida</taxon>
        <taxon>Ixodoidea</taxon>
        <taxon>Ixodidae</taxon>
        <taxon>Ixodinae</taxon>
        <taxon>Ixodes</taxon>
    </lineage>
</organism>
<accession>A0A147BGZ3</accession>
<evidence type="ECO:0000313" key="5">
    <source>
        <dbReference type="EMBL" id="MXU98404.1"/>
    </source>
</evidence>
<keyword evidence="2" id="KW-1133">Transmembrane helix</keyword>
<dbReference type="EMBL" id="GIFC01016321">
    <property type="protein sequence ID" value="MXU98404.1"/>
    <property type="molecule type" value="Transcribed_RNA"/>
</dbReference>
<name>A0A147BGZ3_IXORI</name>
<evidence type="ECO:0000313" key="4">
    <source>
        <dbReference type="EMBL" id="JAR89722.1"/>
    </source>
</evidence>
<sequence>MIAFVGLCCAIVGTVLGALKATGREHLTVSLLMIGVGIVLITVSGIAWRLTSHEAPSCRAMLGLRPDEPNRRFVPRVPPYGRPNHPYAAMLYPEFQYRPPPPSYQASMQEYRLRLLLLDRGGPAVPPSVVPLATPVAASVVAPTHHAPVVLTATPLSPVSPPPTYRSGMHTRPPLTFPTAEREQSRPPSYRSRTSSAGGILRSCVGGDVSCSQDTLATVSPASPPSCTESCNGVPGSGGGLHSRNPSLTLSTLSQDDVTRGVTRDTPSPPCNVGRSELLRKNHDVNTVTIVQTTDTSQVINQDTVIVSVSGQNARTLVLPSGHSEVQVTLAHV</sequence>
<evidence type="ECO:0000256" key="1">
    <source>
        <dbReference type="SAM" id="MobiDB-lite"/>
    </source>
</evidence>
<feature type="compositionally biased region" description="Polar residues" evidence="1">
    <location>
        <begin position="216"/>
        <end position="231"/>
    </location>
</feature>